<dbReference type="OrthoDB" id="8527479at2"/>
<dbReference type="AlphaFoldDB" id="A0A2T5JIW0"/>
<proteinExistence type="predicted"/>
<dbReference type="RefSeq" id="WP_108222781.1">
    <property type="nucleotide sequence ID" value="NZ_CP090022.1"/>
</dbReference>
<name>A0A2T5JIW0_9RHOB</name>
<gene>
    <name evidence="1" type="ORF">C8J28_1533</name>
</gene>
<organism evidence="1 2">
    <name type="scientific">Cereibacter azotoformans</name>
    <dbReference type="NCBI Taxonomy" id="43057"/>
    <lineage>
        <taxon>Bacteria</taxon>
        <taxon>Pseudomonadati</taxon>
        <taxon>Pseudomonadota</taxon>
        <taxon>Alphaproteobacteria</taxon>
        <taxon>Rhodobacterales</taxon>
        <taxon>Paracoccaceae</taxon>
        <taxon>Cereibacter</taxon>
    </lineage>
</organism>
<protein>
    <submittedName>
        <fullName evidence="1">CRISPR-associated endoribonuclease Cas2 subtype I-E</fullName>
    </submittedName>
</protein>
<keyword evidence="2" id="KW-1185">Reference proteome</keyword>
<accession>A0A2T5JIW0</accession>
<evidence type="ECO:0000313" key="2">
    <source>
        <dbReference type="Proteomes" id="UP000244060"/>
    </source>
</evidence>
<dbReference type="Proteomes" id="UP000244060">
    <property type="component" value="Unassembled WGS sequence"/>
</dbReference>
<comment type="caution">
    <text evidence="1">The sequence shown here is derived from an EMBL/GenBank/DDBJ whole genome shotgun (WGS) entry which is preliminary data.</text>
</comment>
<reference evidence="1 2" key="1">
    <citation type="submission" date="2018-04" db="EMBL/GenBank/DDBJ databases">
        <title>Genomic Encyclopedia of Type Strains, Phase III (KMG-III): the genomes of soil and plant-associated and newly described type strains.</title>
        <authorList>
            <person name="Whitman W."/>
        </authorList>
    </citation>
    <scope>NUCLEOTIDE SEQUENCE [LARGE SCALE GENOMIC DNA]</scope>
    <source>
        <strain evidence="1 2">KA25</strain>
    </source>
</reference>
<dbReference type="Pfam" id="PF09707">
    <property type="entry name" value="Cas_Cas2CT1978"/>
    <property type="match status" value="1"/>
</dbReference>
<dbReference type="InterPro" id="IPR010152">
    <property type="entry name" value="CRISPR-assoc_prot_Cas2_sub"/>
</dbReference>
<dbReference type="EMBL" id="QAOT01000053">
    <property type="protein sequence ID" value="PTR06040.1"/>
    <property type="molecule type" value="Genomic_DNA"/>
</dbReference>
<sequence>MGFARGEPPSWSVPGSQAGNWAGAQVVNHTEEGDAAMVWKAPTDQRFDCATTGRNRRMPVDVDGLKFVSFFPPMKD</sequence>
<evidence type="ECO:0000313" key="1">
    <source>
        <dbReference type="EMBL" id="PTR06040.1"/>
    </source>
</evidence>